<evidence type="ECO:0000313" key="3">
    <source>
        <dbReference type="Proteomes" id="UP000184346"/>
    </source>
</evidence>
<dbReference type="AlphaFoldDB" id="A0A1M5D5U4"/>
<feature type="transmembrane region" description="Helical" evidence="1">
    <location>
        <begin position="1059"/>
        <end position="1076"/>
    </location>
</feature>
<keyword evidence="3" id="KW-1185">Reference proteome</keyword>
<organism evidence="2 3">
    <name type="scientific">Modicisalibacter ilicicola DSM 19980</name>
    <dbReference type="NCBI Taxonomy" id="1121942"/>
    <lineage>
        <taxon>Bacteria</taxon>
        <taxon>Pseudomonadati</taxon>
        <taxon>Pseudomonadota</taxon>
        <taxon>Gammaproteobacteria</taxon>
        <taxon>Oceanospirillales</taxon>
        <taxon>Halomonadaceae</taxon>
        <taxon>Modicisalibacter</taxon>
    </lineage>
</organism>
<keyword evidence="1" id="KW-0472">Membrane</keyword>
<proteinExistence type="predicted"/>
<name>A0A1M5D5U4_9GAMM</name>
<accession>A0A1M5D5U4</accession>
<dbReference type="RefSeq" id="WP_072824549.1">
    <property type="nucleotide sequence ID" value="NZ_FQUJ01000016.1"/>
</dbReference>
<keyword evidence="1" id="KW-1133">Transmembrane helix</keyword>
<evidence type="ECO:0000313" key="2">
    <source>
        <dbReference type="EMBL" id="SHF62443.1"/>
    </source>
</evidence>
<keyword evidence="1" id="KW-0812">Transmembrane</keyword>
<reference evidence="2 3" key="1">
    <citation type="submission" date="2016-11" db="EMBL/GenBank/DDBJ databases">
        <authorList>
            <person name="Jaros S."/>
            <person name="Januszkiewicz K."/>
            <person name="Wedrychowicz H."/>
        </authorList>
    </citation>
    <scope>NUCLEOTIDE SEQUENCE [LARGE SCALE GENOMIC DNA]</scope>
    <source>
        <strain evidence="2 3">DSM 19980</strain>
    </source>
</reference>
<dbReference type="Proteomes" id="UP000184346">
    <property type="component" value="Unassembled WGS sequence"/>
</dbReference>
<sequence>MYWHHLDPLEQCKDTTILNAANEVRHFLGGQLTNVCDDHGRGIRYQLGNTFYREMSRVSEKSKTTLLFRIPITFDAQGIKLSRSLASTLKDCTDYQDIFVIYTIRNDGTPCKTIMRWPPSEHLNEFIEDENIDDDKADDIFCLRSLLKATKPGNSAPMVPHLVVKNIDTDTGDAEGNDSELYLFSWQIIDEKPENFCLENCDEFSDQQYTLLEKLLNHDDSKTSDEPKTISNILDIEKQKINERLEENRDCTTANKTKHIIVNATSVYCQEIDKKSSDNGKGTQNTNSIDRINALSYRPRLLFPRHEIRQLSNGIQLLCQKKKRERISAEHLFRLIGKSAKEGEGKVFDDQNNCHVELSNLYITSKEAIRFVHRLDLSLTLIDVKFAGDVVLDNCIITGSIMFRSCHFYQGFSAKDATIKGSLTLNDCFIDGGTNVDTPKRLKPALALHGLKIHNSFFADRLRVHGRIRAQWMQIGNIFSARGLRVFPRPEPYDQDAGHSKAVVDFRHTRVSGPMDLSSQVADGGGGSPQENQRTRLQGDCLLSGVKAEVLQMNGVFVKGDLHLMSAQIESAVEFDCISSTDLPHLGWRTQIEGDLEMAYLHCEYINGRGIRVSGDLNLCESEIEHSCHLDIGFRNSARTLIQGNLILDGTRTKGDIDLCGARIKGELRLVSGSCQRLIANVTWRKTQYFHDNSVSQEPEERIQDRLELVPTWVQKDVVLLDCCLGTLSMVGISIDDSITTNNLVVNGRVRFWGSRRKIFLREQIQENLNNEGWSYNALNESIESKMRDIISHVDSIDFRTLYAEGGLNLSKICNSNVREIDNAIMLDNATIKNNLVILTENADDIKTRLIGNITIHEANIEGELDARGLQVISGSFMASNMRVSGAVWLASGNEQSQGDEQELEEPKLEVKKSIVLQGLVAPKLVIDGHSILDHDHPDACIDLSGARINNLVIKNLAPPFPVPLNLQAIQVNNWGIKPEECLTLLHGTHLPGRKSYFDARNYVDIESRLSVIGEIQLANKVYRKMAKQLSTDGSRNLTWRKLIFCLDKAFSLNRTQPLLMFFWLALMTFFSFLFLSDHRNIEEIGADRQELVNTYLQEERWNNWKALGLAVSYAIPFYGGAKYETTRARILGSTCNPFDETDNPNNNNQPLLCRPLCQSGLSLSPHDLAQTISIFQFILWIFLAANLPAIIRRRNT</sequence>
<gene>
    <name evidence="2" type="ORF">SAMN02745148_03128</name>
</gene>
<evidence type="ECO:0000256" key="1">
    <source>
        <dbReference type="SAM" id="Phobius"/>
    </source>
</evidence>
<dbReference type="EMBL" id="FQUJ01000016">
    <property type="protein sequence ID" value="SHF62443.1"/>
    <property type="molecule type" value="Genomic_DNA"/>
</dbReference>
<protein>
    <submittedName>
        <fullName evidence="2">Uncharacterized protein</fullName>
    </submittedName>
</protein>
<feature type="transmembrane region" description="Helical" evidence="1">
    <location>
        <begin position="1173"/>
        <end position="1192"/>
    </location>
</feature>